<comment type="caution">
    <text evidence="1">The sequence shown here is derived from an EMBL/GenBank/DDBJ whole genome shotgun (WGS) entry which is preliminary data.</text>
</comment>
<evidence type="ECO:0000313" key="1">
    <source>
        <dbReference type="EMBL" id="MYD90503.1"/>
    </source>
</evidence>
<sequence length="300" mass="34218">MPHCGRRAFWRNGSYERHRLLLGPCRVQRWRCQSCGRTHSRPPEDVTRQQRTRSWQETLMRLYVLGVSLRATAASLEVLGCFVSPASLWRDVQRLQAEAPWDTTAKLPGVVLLDETWLPLEGRPQPVAVVLDTAGRPRDLRRTGPDFDWTAYFQELEARGVHTLVTDDDPAFHKALKGCGLDRQLCVVHMRRTVRRRLQRMRKGKDKILLTPEDAAVLRGVVRLVRELPLWGGQLLLVCCEWAHQGMVRLSPPVLALVEHVMDRWNDLVRCVRDPSVPSSTTGWRAGLDASSPEYGWPAA</sequence>
<name>A0A6B1DUZ6_9CHLR</name>
<proteinExistence type="predicted"/>
<dbReference type="EMBL" id="VXPY01000064">
    <property type="protein sequence ID" value="MYD90503.1"/>
    <property type="molecule type" value="Genomic_DNA"/>
</dbReference>
<organism evidence="1">
    <name type="scientific">Caldilineaceae bacterium SB0662_bin_9</name>
    <dbReference type="NCBI Taxonomy" id="2605258"/>
    <lineage>
        <taxon>Bacteria</taxon>
        <taxon>Bacillati</taxon>
        <taxon>Chloroflexota</taxon>
        <taxon>Caldilineae</taxon>
        <taxon>Caldilineales</taxon>
        <taxon>Caldilineaceae</taxon>
    </lineage>
</organism>
<accession>A0A6B1DUZ6</accession>
<gene>
    <name evidence="1" type="ORF">F4Y08_09245</name>
</gene>
<dbReference type="AlphaFoldDB" id="A0A6B1DUZ6"/>
<protein>
    <recommendedName>
        <fullName evidence="2">Transposase</fullName>
    </recommendedName>
</protein>
<evidence type="ECO:0008006" key="2">
    <source>
        <dbReference type="Google" id="ProtNLM"/>
    </source>
</evidence>
<reference evidence="1" key="1">
    <citation type="submission" date="2019-09" db="EMBL/GenBank/DDBJ databases">
        <title>Characterisation of the sponge microbiome using genome-centric metagenomics.</title>
        <authorList>
            <person name="Engelberts J.P."/>
            <person name="Robbins S.J."/>
            <person name="De Goeij J.M."/>
            <person name="Aranda M."/>
            <person name="Bell S.C."/>
            <person name="Webster N.S."/>
        </authorList>
    </citation>
    <scope>NUCLEOTIDE SEQUENCE</scope>
    <source>
        <strain evidence="1">SB0662_bin_9</strain>
    </source>
</reference>